<dbReference type="InterPro" id="IPR057326">
    <property type="entry name" value="KR_dom"/>
</dbReference>
<dbReference type="SUPFAM" id="SSF51735">
    <property type="entry name" value="NAD(P)-binding Rossmann-fold domains"/>
    <property type="match status" value="1"/>
</dbReference>
<dbReference type="InterPro" id="IPR002347">
    <property type="entry name" value="SDR_fam"/>
</dbReference>
<sequence>MQTSNKISLVTGASRGIGAAIARALGRQGGAVVVHYSTHPDGAEAVCDDIRKAGGKAVAMATDMGSEQDISILFKKIDEKYGSIDTLVNNAGGIIAVKPIAEIDAATVERVLAVNLAGPIYCCREAVRRMSTARGGAGGTILNISSMAAVLGGLPNEVHYAASKGGIDSFTIGLAREVATEGIRVNAIRPGVIDTPIHDDFHGASFAREFSHNLPMKRAGTAEEIAEAAIWLLSPAASYVTGSILNVSGGR</sequence>
<dbReference type="SMART" id="SM00822">
    <property type="entry name" value="PKS_KR"/>
    <property type="match status" value="1"/>
</dbReference>
<accession>A0A6J7BGX5</accession>
<reference evidence="4" key="1">
    <citation type="submission" date="2020-05" db="EMBL/GenBank/DDBJ databases">
        <authorList>
            <person name="Chiriac C."/>
            <person name="Salcher M."/>
            <person name="Ghai R."/>
            <person name="Kavagutti S V."/>
        </authorList>
    </citation>
    <scope>NUCLEOTIDE SEQUENCE</scope>
</reference>
<dbReference type="Gene3D" id="3.40.50.720">
    <property type="entry name" value="NAD(P)-binding Rossmann-like Domain"/>
    <property type="match status" value="1"/>
</dbReference>
<name>A0A6J7BGX5_9ZZZZ</name>
<dbReference type="EMBL" id="CAFAZW010000034">
    <property type="protein sequence ID" value="CAB4844797.1"/>
    <property type="molecule type" value="Genomic_DNA"/>
</dbReference>
<evidence type="ECO:0000256" key="2">
    <source>
        <dbReference type="ARBA" id="ARBA00023002"/>
    </source>
</evidence>
<proteinExistence type="inferred from homology"/>
<dbReference type="GO" id="GO:0016491">
    <property type="term" value="F:oxidoreductase activity"/>
    <property type="evidence" value="ECO:0007669"/>
    <property type="project" value="UniProtKB-KW"/>
</dbReference>
<dbReference type="PANTHER" id="PTHR43639:SF1">
    <property type="entry name" value="SHORT-CHAIN DEHYDROGENASE_REDUCTASE FAMILY PROTEIN"/>
    <property type="match status" value="1"/>
</dbReference>
<evidence type="ECO:0000259" key="3">
    <source>
        <dbReference type="SMART" id="SM00822"/>
    </source>
</evidence>
<feature type="domain" description="Ketoreductase" evidence="3">
    <location>
        <begin position="6"/>
        <end position="199"/>
    </location>
</feature>
<evidence type="ECO:0000256" key="1">
    <source>
        <dbReference type="ARBA" id="ARBA00006484"/>
    </source>
</evidence>
<dbReference type="PRINTS" id="PR00080">
    <property type="entry name" value="SDRFAMILY"/>
</dbReference>
<dbReference type="InterPro" id="IPR036291">
    <property type="entry name" value="NAD(P)-bd_dom_sf"/>
</dbReference>
<organism evidence="4">
    <name type="scientific">freshwater metagenome</name>
    <dbReference type="NCBI Taxonomy" id="449393"/>
    <lineage>
        <taxon>unclassified sequences</taxon>
        <taxon>metagenomes</taxon>
        <taxon>ecological metagenomes</taxon>
    </lineage>
</organism>
<dbReference type="PANTHER" id="PTHR43639">
    <property type="entry name" value="OXIDOREDUCTASE, SHORT-CHAIN DEHYDROGENASE/REDUCTASE FAMILY (AFU_ORTHOLOGUE AFUA_5G02870)"/>
    <property type="match status" value="1"/>
</dbReference>
<dbReference type="PRINTS" id="PR00081">
    <property type="entry name" value="GDHRDH"/>
</dbReference>
<comment type="similarity">
    <text evidence="1">Belongs to the short-chain dehydrogenases/reductases (SDR) family.</text>
</comment>
<dbReference type="Pfam" id="PF13561">
    <property type="entry name" value="adh_short_C2"/>
    <property type="match status" value="1"/>
</dbReference>
<protein>
    <submittedName>
        <fullName evidence="4">Unannotated protein</fullName>
    </submittedName>
</protein>
<dbReference type="FunFam" id="3.40.50.720:FF:000084">
    <property type="entry name" value="Short-chain dehydrogenase reductase"/>
    <property type="match status" value="1"/>
</dbReference>
<keyword evidence="2" id="KW-0560">Oxidoreductase</keyword>
<gene>
    <name evidence="4" type="ORF">UFOPK3256_01378</name>
</gene>
<dbReference type="AlphaFoldDB" id="A0A6J7BGX5"/>
<evidence type="ECO:0000313" key="4">
    <source>
        <dbReference type="EMBL" id="CAB4844797.1"/>
    </source>
</evidence>